<comment type="similarity">
    <text evidence="1">Belongs to the sigma-70 factor family. ECF subfamily.</text>
</comment>
<accession>A0A3N0E3L0</accession>
<keyword evidence="3" id="KW-0731">Sigma factor</keyword>
<keyword evidence="4" id="KW-0804">Transcription</keyword>
<keyword evidence="8" id="KW-1185">Reference proteome</keyword>
<reference evidence="7 8" key="1">
    <citation type="submission" date="2018-10" db="EMBL/GenBank/DDBJ databases">
        <title>Sinomicrobium pectinilyticum sp. nov., a pectinase-producing bacterium isolated from alkaline and saline soil, and emended description of the genus Sinomicrobium.</title>
        <authorList>
            <person name="Cheng B."/>
            <person name="Li C."/>
            <person name="Lai Q."/>
            <person name="Du M."/>
            <person name="Shao Z."/>
            <person name="Xu P."/>
            <person name="Yang C."/>
        </authorList>
    </citation>
    <scope>NUCLEOTIDE SEQUENCE [LARGE SCALE GENOMIC DNA]</scope>
    <source>
        <strain evidence="7 8">5DNS001</strain>
    </source>
</reference>
<dbReference type="InterPro" id="IPR014284">
    <property type="entry name" value="RNA_pol_sigma-70_dom"/>
</dbReference>
<comment type="caution">
    <text evidence="7">The sequence shown here is derived from an EMBL/GenBank/DDBJ whole genome shotgun (WGS) entry which is preliminary data.</text>
</comment>
<proteinExistence type="inferred from homology"/>
<dbReference type="InterPro" id="IPR036388">
    <property type="entry name" value="WH-like_DNA-bd_sf"/>
</dbReference>
<keyword evidence="2" id="KW-0805">Transcription regulation</keyword>
<dbReference type="Gene3D" id="1.10.1740.10">
    <property type="match status" value="1"/>
</dbReference>
<dbReference type="Pfam" id="PF04542">
    <property type="entry name" value="Sigma70_r2"/>
    <property type="match status" value="1"/>
</dbReference>
<evidence type="ECO:0000256" key="4">
    <source>
        <dbReference type="ARBA" id="ARBA00023163"/>
    </source>
</evidence>
<dbReference type="GO" id="GO:0016987">
    <property type="term" value="F:sigma factor activity"/>
    <property type="evidence" value="ECO:0007669"/>
    <property type="project" value="UniProtKB-KW"/>
</dbReference>
<dbReference type="GO" id="GO:0006352">
    <property type="term" value="P:DNA-templated transcription initiation"/>
    <property type="evidence" value="ECO:0007669"/>
    <property type="project" value="InterPro"/>
</dbReference>
<gene>
    <name evidence="7" type="ORF">ED312_17120</name>
</gene>
<evidence type="ECO:0000256" key="3">
    <source>
        <dbReference type="ARBA" id="ARBA00023082"/>
    </source>
</evidence>
<dbReference type="PANTHER" id="PTHR43133:SF46">
    <property type="entry name" value="RNA POLYMERASE SIGMA-70 FACTOR ECF SUBFAMILY"/>
    <property type="match status" value="1"/>
</dbReference>
<dbReference type="RefSeq" id="WP_123217250.1">
    <property type="nucleotide sequence ID" value="NZ_RJTM01000114.1"/>
</dbReference>
<dbReference type="EMBL" id="RJTM01000114">
    <property type="protein sequence ID" value="RNL82383.1"/>
    <property type="molecule type" value="Genomic_DNA"/>
</dbReference>
<evidence type="ECO:0000256" key="1">
    <source>
        <dbReference type="ARBA" id="ARBA00010641"/>
    </source>
</evidence>
<dbReference type="SUPFAM" id="SSF88659">
    <property type="entry name" value="Sigma3 and sigma4 domains of RNA polymerase sigma factors"/>
    <property type="match status" value="1"/>
</dbReference>
<sequence>MNYCEDSFLINRLKEGDEKAYVYLIDRYNKRLYGYALSLSDNRAMAEDILQNVFLRTWENRRQLYITSSVQNYLFKSVYNEFINQYKKNRSTMVLEKKYYETLDNITKDMDDGLLESRIKQLKKEIDNLPPKCREAFILSRKEGLTNIEISDYLNISVKTVESHITKAFGILRKRLADKSRPLLFLLLGKVDFHNPYNRKEG</sequence>
<dbReference type="PANTHER" id="PTHR43133">
    <property type="entry name" value="RNA POLYMERASE ECF-TYPE SIGMA FACTO"/>
    <property type="match status" value="1"/>
</dbReference>
<evidence type="ECO:0000313" key="7">
    <source>
        <dbReference type="EMBL" id="RNL82383.1"/>
    </source>
</evidence>
<evidence type="ECO:0000259" key="6">
    <source>
        <dbReference type="Pfam" id="PF08281"/>
    </source>
</evidence>
<dbReference type="Pfam" id="PF08281">
    <property type="entry name" value="Sigma70_r4_2"/>
    <property type="match status" value="1"/>
</dbReference>
<dbReference type="NCBIfam" id="TIGR02937">
    <property type="entry name" value="sigma70-ECF"/>
    <property type="match status" value="1"/>
</dbReference>
<organism evidence="7 8">
    <name type="scientific">Sinomicrobium pectinilyticum</name>
    <dbReference type="NCBI Taxonomy" id="1084421"/>
    <lineage>
        <taxon>Bacteria</taxon>
        <taxon>Pseudomonadati</taxon>
        <taxon>Bacteroidota</taxon>
        <taxon>Flavobacteriia</taxon>
        <taxon>Flavobacteriales</taxon>
        <taxon>Flavobacteriaceae</taxon>
        <taxon>Sinomicrobium</taxon>
    </lineage>
</organism>
<feature type="domain" description="RNA polymerase sigma-70 region 2" evidence="5">
    <location>
        <begin position="24"/>
        <end position="91"/>
    </location>
</feature>
<dbReference type="GO" id="GO:0003677">
    <property type="term" value="F:DNA binding"/>
    <property type="evidence" value="ECO:0007669"/>
    <property type="project" value="InterPro"/>
</dbReference>
<dbReference type="OrthoDB" id="1100095at2"/>
<evidence type="ECO:0000313" key="8">
    <source>
        <dbReference type="Proteomes" id="UP000267469"/>
    </source>
</evidence>
<dbReference type="AlphaFoldDB" id="A0A3N0E3L0"/>
<name>A0A3N0E3L0_SINP1</name>
<dbReference type="NCBIfam" id="TIGR02985">
    <property type="entry name" value="Sig70_bacteroi1"/>
    <property type="match status" value="1"/>
</dbReference>
<evidence type="ECO:0000259" key="5">
    <source>
        <dbReference type="Pfam" id="PF04542"/>
    </source>
</evidence>
<dbReference type="SUPFAM" id="SSF88946">
    <property type="entry name" value="Sigma2 domain of RNA polymerase sigma factors"/>
    <property type="match status" value="1"/>
</dbReference>
<dbReference type="Proteomes" id="UP000267469">
    <property type="component" value="Unassembled WGS sequence"/>
</dbReference>
<protein>
    <submittedName>
        <fullName evidence="7">RNA polymerase sigma-70 factor</fullName>
    </submittedName>
</protein>
<dbReference type="InterPro" id="IPR039425">
    <property type="entry name" value="RNA_pol_sigma-70-like"/>
</dbReference>
<dbReference type="InterPro" id="IPR013249">
    <property type="entry name" value="RNA_pol_sigma70_r4_t2"/>
</dbReference>
<evidence type="ECO:0000256" key="2">
    <source>
        <dbReference type="ARBA" id="ARBA00023015"/>
    </source>
</evidence>
<dbReference type="InterPro" id="IPR013324">
    <property type="entry name" value="RNA_pol_sigma_r3/r4-like"/>
</dbReference>
<dbReference type="Gene3D" id="1.10.10.10">
    <property type="entry name" value="Winged helix-like DNA-binding domain superfamily/Winged helix DNA-binding domain"/>
    <property type="match status" value="1"/>
</dbReference>
<dbReference type="InterPro" id="IPR013325">
    <property type="entry name" value="RNA_pol_sigma_r2"/>
</dbReference>
<dbReference type="InterPro" id="IPR007627">
    <property type="entry name" value="RNA_pol_sigma70_r2"/>
</dbReference>
<dbReference type="InterPro" id="IPR014327">
    <property type="entry name" value="RNA_pol_sigma70_bacteroid"/>
</dbReference>
<feature type="domain" description="RNA polymerase sigma factor 70 region 4 type 2" evidence="6">
    <location>
        <begin position="121"/>
        <end position="168"/>
    </location>
</feature>